<dbReference type="EMBL" id="CP072931">
    <property type="protein sequence ID" value="QTZ93810.1"/>
    <property type="molecule type" value="Genomic_DNA"/>
</dbReference>
<evidence type="ECO:0000313" key="1">
    <source>
        <dbReference type="EMBL" id="EJJ07302.1"/>
    </source>
</evidence>
<dbReference type="PATRIC" id="fig|1160718.3.peg.1925"/>
<dbReference type="RefSeq" id="WP_006603472.1">
    <property type="nucleotide sequence ID" value="NZ_CP072931.1"/>
</dbReference>
<dbReference type="HOGENOM" id="CLU_1814672_0_0_11"/>
<accession>J1S8Y5</accession>
<dbReference type="EMBL" id="AJGV01000065">
    <property type="protein sequence ID" value="EJJ07302.1"/>
    <property type="molecule type" value="Genomic_DNA"/>
</dbReference>
<reference evidence="1" key="1">
    <citation type="journal article" date="2012" name="J. Bacteriol.">
        <title>Genome Sequence of Streptomyces auratus Strain AGR0001, a Phoslactomycin-Producing Actinomycete.</title>
        <authorList>
            <person name="Han X."/>
            <person name="Li M."/>
            <person name="Ding Z."/>
            <person name="Zhao J."/>
            <person name="Ji K."/>
            <person name="Wen M."/>
            <person name="Lu T."/>
        </authorList>
    </citation>
    <scope>NUCLEOTIDE SEQUENCE [LARGE SCALE GENOMIC DNA]</scope>
    <source>
        <strain evidence="1">AGR0001</strain>
    </source>
</reference>
<name>J1S8Y5_9ACTN</name>
<gene>
    <name evidence="2" type="ORF">SU9_022120</name>
    <name evidence="1" type="ORF">SU9_09524</name>
</gene>
<evidence type="ECO:0000313" key="3">
    <source>
        <dbReference type="Proteomes" id="UP000009036"/>
    </source>
</evidence>
<dbReference type="STRING" id="1160718.SU9_09524"/>
<reference evidence="2" key="2">
    <citation type="submission" date="2021-04" db="EMBL/GenBank/DDBJ databases">
        <authorList>
            <person name="Wen M.-L."/>
            <person name="Han X.-L."/>
            <person name="Xiong J."/>
        </authorList>
    </citation>
    <scope>NUCLEOTIDE SEQUENCE</scope>
    <source>
        <strain evidence="2">AGR0001</strain>
    </source>
</reference>
<protein>
    <submittedName>
        <fullName evidence="1">Uncharacterized protein</fullName>
    </submittedName>
</protein>
<proteinExistence type="predicted"/>
<sequence>MILRLEWSGFRLHYDEGILGLSWSDAAVLEVKAERCIEASLRPKSDDGACQLAFRFKSAPSDATDLIVVRVGVPAGHVQGTKQLLQRLRREHGVPDRQADEDEAVELARVPMGTDGWVLAPTGTASEELFDEVMDRIQNDAD</sequence>
<dbReference type="Proteomes" id="UP000009036">
    <property type="component" value="Chromosome"/>
</dbReference>
<dbReference type="KEGG" id="sauh:SU9_022120"/>
<keyword evidence="3" id="KW-1185">Reference proteome</keyword>
<organism evidence="1">
    <name type="scientific">Streptomyces auratus AGR0001</name>
    <dbReference type="NCBI Taxonomy" id="1160718"/>
    <lineage>
        <taxon>Bacteria</taxon>
        <taxon>Bacillati</taxon>
        <taxon>Actinomycetota</taxon>
        <taxon>Actinomycetes</taxon>
        <taxon>Kitasatosporales</taxon>
        <taxon>Streptomycetaceae</taxon>
        <taxon>Streptomyces</taxon>
    </lineage>
</organism>
<dbReference type="AlphaFoldDB" id="J1S8Y5"/>
<evidence type="ECO:0000313" key="2">
    <source>
        <dbReference type="EMBL" id="QTZ93810.1"/>
    </source>
</evidence>
<dbReference type="eggNOG" id="ENOG5031X1Q">
    <property type="taxonomic scope" value="Bacteria"/>
</dbReference>